<dbReference type="EMBL" id="DVHN01000193">
    <property type="protein sequence ID" value="HIR89962.1"/>
    <property type="molecule type" value="Genomic_DNA"/>
</dbReference>
<dbReference type="Pfam" id="PF18989">
    <property type="entry name" value="DUF5722"/>
    <property type="match status" value="1"/>
</dbReference>
<gene>
    <name evidence="3" type="ORF">IAC96_13540</name>
</gene>
<feature type="region of interest" description="Disordered" evidence="1">
    <location>
        <begin position="56"/>
        <end position="140"/>
    </location>
</feature>
<dbReference type="Gene3D" id="3.20.20.80">
    <property type="entry name" value="Glycosidases"/>
    <property type="match status" value="1"/>
</dbReference>
<evidence type="ECO:0000313" key="3">
    <source>
        <dbReference type="EMBL" id="HIR89962.1"/>
    </source>
</evidence>
<evidence type="ECO:0000259" key="2">
    <source>
        <dbReference type="Pfam" id="PF18989"/>
    </source>
</evidence>
<dbReference type="InterPro" id="IPR006637">
    <property type="entry name" value="ChW"/>
</dbReference>
<dbReference type="AlphaFoldDB" id="A0A9D1EGG9"/>
<evidence type="ECO:0000256" key="1">
    <source>
        <dbReference type="SAM" id="MobiDB-lite"/>
    </source>
</evidence>
<dbReference type="InterPro" id="IPR043780">
    <property type="entry name" value="DUF5722"/>
</dbReference>
<sequence>MKLLSGGDHHGRFRRSITGLVAGILIVGSIIPETAIAVEAASPEWGTEWNEEGLIERNAIESEKETEIQAYSEKSSEAESLEQQTEMESSEVSSKEETISSEETEDPKNTENIPITDETTEQATMKEVEASASSKTTEELEKEIADQREAMNQVHKDMSTIIVDEEEPGIALMQDNEEDLQRQRSAASADLARLNSLAAQSKALSQSKSGTIRQCEIVSVNGDNRISVTASLPATITGTVYLMELNSYEYSLAGKTPVAQAAASSSVTMQVSLGSVQGSDSKLFSKFVVATKNPDGSYTAVTAPSYITNPGVVAANTFAFPITSSKKGLQANATMVEDSVELGVKHVAVNFCIDQMISQNGGIAYNYKGKTYYFNQSYINAYDALLRSYYENNIQVSFIVLLGNNKNAEGLLYEAALDTGKYSPNNYALDTSNKEDAEWVEAIMTFLGSRYTRTDGQNGQIVNWILGNELNTPMYYNWMGSVSFDTYVNELTRTYRIFTTALKSCYSNVRTYLSFDYCWGSIPNNTDIAFSTREILDSMDDIIELEGDINWNIAYHAYPFMLKDPVFWDDDAAVVNDSEDSRIVNMKNIQVLTDYVEKNFGKDTRIILSEQGFSCDSTNNQNSQMKQAASYAYGYYISESCDMIDAFIIRAHVDNRIETNQGFYFGLWTNKDGEIEVANQKRELWEVVKYIDTSSTFEYTNPLLPWVDCVDAWDNTAPRLENFDPNKFQNIDGSTNDGLPTIASISYSAHVQNKGWMPYVEADQKAGTTGESLRVESFKIKLDTNVDGGVSYAAHVQNKGWMTPVTDGQSCGTTGKSLRVEALWIRLTGELEKEYDVYYRAHIQNEGWLGWASNGSYAGSSGRSFRMEAFQIKLVKKGAEAPSSTKAAYVK</sequence>
<dbReference type="Pfam" id="PF07538">
    <property type="entry name" value="ChW"/>
    <property type="match status" value="3"/>
</dbReference>
<reference evidence="3" key="1">
    <citation type="submission" date="2020-10" db="EMBL/GenBank/DDBJ databases">
        <authorList>
            <person name="Gilroy R."/>
        </authorList>
    </citation>
    <scope>NUCLEOTIDE SEQUENCE</scope>
    <source>
        <strain evidence="3">ChiW13-3771</strain>
    </source>
</reference>
<dbReference type="SMART" id="SM00728">
    <property type="entry name" value="ChW"/>
    <property type="match status" value="3"/>
</dbReference>
<feature type="compositionally biased region" description="Basic and acidic residues" evidence="1">
    <location>
        <begin position="56"/>
        <end position="67"/>
    </location>
</feature>
<evidence type="ECO:0000313" key="4">
    <source>
        <dbReference type="Proteomes" id="UP000824201"/>
    </source>
</evidence>
<dbReference type="SUPFAM" id="SSF51445">
    <property type="entry name" value="(Trans)glycosidases"/>
    <property type="match status" value="1"/>
</dbReference>
<accession>A0A9D1EGG9</accession>
<organism evidence="3 4">
    <name type="scientific">Candidatus Fimimorpha faecalis</name>
    <dbReference type="NCBI Taxonomy" id="2840824"/>
    <lineage>
        <taxon>Bacteria</taxon>
        <taxon>Bacillati</taxon>
        <taxon>Bacillota</taxon>
        <taxon>Clostridia</taxon>
        <taxon>Eubacteriales</taxon>
        <taxon>Candidatus Fimimorpha</taxon>
    </lineage>
</organism>
<reference evidence="3" key="2">
    <citation type="journal article" date="2021" name="PeerJ">
        <title>Extensive microbial diversity within the chicken gut microbiome revealed by metagenomics and culture.</title>
        <authorList>
            <person name="Gilroy R."/>
            <person name="Ravi A."/>
            <person name="Getino M."/>
            <person name="Pursley I."/>
            <person name="Horton D.L."/>
            <person name="Alikhan N.F."/>
            <person name="Baker D."/>
            <person name="Gharbi K."/>
            <person name="Hall N."/>
            <person name="Watson M."/>
            <person name="Adriaenssens E.M."/>
            <person name="Foster-Nyarko E."/>
            <person name="Jarju S."/>
            <person name="Secka A."/>
            <person name="Antonio M."/>
            <person name="Oren A."/>
            <person name="Chaudhuri R.R."/>
            <person name="La Ragione R."/>
            <person name="Hildebrand F."/>
            <person name="Pallen M.J."/>
        </authorList>
    </citation>
    <scope>NUCLEOTIDE SEQUENCE</scope>
    <source>
        <strain evidence="3">ChiW13-3771</strain>
    </source>
</reference>
<proteinExistence type="predicted"/>
<dbReference type="Proteomes" id="UP000824201">
    <property type="component" value="Unassembled WGS sequence"/>
</dbReference>
<comment type="caution">
    <text evidence="3">The sequence shown here is derived from an EMBL/GenBank/DDBJ whole genome shotgun (WGS) entry which is preliminary data.</text>
</comment>
<name>A0A9D1EGG9_9FIRM</name>
<feature type="domain" description="DUF5722" evidence="2">
    <location>
        <begin position="321"/>
        <end position="713"/>
    </location>
</feature>
<dbReference type="InterPro" id="IPR017853">
    <property type="entry name" value="GH"/>
</dbReference>
<protein>
    <recommendedName>
        <fullName evidence="2">DUF5722 domain-containing protein</fullName>
    </recommendedName>
</protein>